<dbReference type="GO" id="GO:0000287">
    <property type="term" value="F:magnesium ion binding"/>
    <property type="evidence" value="ECO:0007669"/>
    <property type="project" value="UniProtKB-UniRule"/>
</dbReference>
<comment type="caution">
    <text evidence="7">Lacks conserved residue(s) required for the propagation of feature annotation.</text>
</comment>
<feature type="region of interest" description="Disordered" evidence="8">
    <location>
        <begin position="1"/>
        <end position="23"/>
    </location>
</feature>
<comment type="function">
    <text evidence="7">Catalyzes the specific phosphorylation of the 3-hydroxyl group of shikimic acid using ATP as a cosubstrate.</text>
</comment>
<keyword evidence="7" id="KW-0963">Cytoplasm</keyword>
<comment type="subunit">
    <text evidence="7">Monomer.</text>
</comment>
<dbReference type="STRING" id="869212.Turpa_2937"/>
<evidence type="ECO:0000256" key="8">
    <source>
        <dbReference type="SAM" id="MobiDB-lite"/>
    </source>
</evidence>
<dbReference type="KEGG" id="tpx:Turpa_2937"/>
<dbReference type="SUPFAM" id="SSF52540">
    <property type="entry name" value="P-loop containing nucleoside triphosphate hydrolases"/>
    <property type="match status" value="1"/>
</dbReference>
<dbReference type="OrthoDB" id="9800332at2"/>
<evidence type="ECO:0000256" key="1">
    <source>
        <dbReference type="ARBA" id="ARBA00022605"/>
    </source>
</evidence>
<dbReference type="HOGENOM" id="CLU_057607_4_0_12"/>
<reference evidence="9 10" key="1">
    <citation type="submission" date="2012-06" db="EMBL/GenBank/DDBJ databases">
        <title>The complete chromosome of genome of Turneriella parva DSM 21527.</title>
        <authorList>
            <consortium name="US DOE Joint Genome Institute (JGI-PGF)"/>
            <person name="Lucas S."/>
            <person name="Han J."/>
            <person name="Lapidus A."/>
            <person name="Bruce D."/>
            <person name="Goodwin L."/>
            <person name="Pitluck S."/>
            <person name="Peters L."/>
            <person name="Kyrpides N."/>
            <person name="Mavromatis K."/>
            <person name="Ivanova N."/>
            <person name="Mikhailova N."/>
            <person name="Chertkov O."/>
            <person name="Detter J.C."/>
            <person name="Tapia R."/>
            <person name="Han C."/>
            <person name="Land M."/>
            <person name="Hauser L."/>
            <person name="Markowitz V."/>
            <person name="Cheng J.-F."/>
            <person name="Hugenholtz P."/>
            <person name="Woyke T."/>
            <person name="Wu D."/>
            <person name="Gronow S."/>
            <person name="Wellnitz S."/>
            <person name="Brambilla E."/>
            <person name="Klenk H.-P."/>
            <person name="Eisen J.A."/>
        </authorList>
    </citation>
    <scope>NUCLEOTIDE SEQUENCE [LARGE SCALE GENOMIC DNA]</scope>
    <source>
        <strain evidence="10">ATCC BAA-1111 / DSM 21527 / NCTC 11395 / H</strain>
    </source>
</reference>
<dbReference type="EMBL" id="CP002959">
    <property type="protein sequence ID" value="AFM13576.1"/>
    <property type="molecule type" value="Genomic_DNA"/>
</dbReference>
<gene>
    <name evidence="7" type="primary">aroK</name>
    <name evidence="9" type="ordered locus">Turpa_2937</name>
</gene>
<comment type="pathway">
    <text evidence="7">Metabolic intermediate biosynthesis; chorismate biosynthesis; chorismate from D-erythrose 4-phosphate and phosphoenolpyruvate: step 5/7.</text>
</comment>
<protein>
    <recommendedName>
        <fullName evidence="7">Shikimate kinase</fullName>
        <shortName evidence="7">SK</shortName>
        <ecNumber evidence="7">2.7.1.71</ecNumber>
    </recommendedName>
</protein>
<evidence type="ECO:0000256" key="4">
    <source>
        <dbReference type="ARBA" id="ARBA00022777"/>
    </source>
</evidence>
<feature type="binding site" evidence="7">
    <location>
        <position position="150"/>
    </location>
    <ligand>
        <name>ATP</name>
        <dbReference type="ChEBI" id="CHEBI:30616"/>
    </ligand>
</feature>
<comment type="similarity">
    <text evidence="7">Belongs to the shikimate kinase family.</text>
</comment>
<evidence type="ECO:0000313" key="9">
    <source>
        <dbReference type="EMBL" id="AFM13576.1"/>
    </source>
</evidence>
<keyword evidence="5 7" id="KW-0067">ATP-binding</keyword>
<feature type="binding site" evidence="7">
    <location>
        <position position="103"/>
    </location>
    <ligand>
        <name>substrate</name>
    </ligand>
</feature>
<feature type="binding site" evidence="7">
    <location>
        <begin position="35"/>
        <end position="40"/>
    </location>
    <ligand>
        <name>ATP</name>
        <dbReference type="ChEBI" id="CHEBI:30616"/>
    </ligand>
</feature>
<dbReference type="RefSeq" id="WP_014804078.1">
    <property type="nucleotide sequence ID" value="NC_018020.1"/>
</dbReference>
<dbReference type="PRINTS" id="PR01100">
    <property type="entry name" value="SHIKIMTKNASE"/>
</dbReference>
<dbReference type="GO" id="GO:0005524">
    <property type="term" value="F:ATP binding"/>
    <property type="evidence" value="ECO:0007669"/>
    <property type="project" value="UniProtKB-UniRule"/>
</dbReference>
<dbReference type="GO" id="GO:0009423">
    <property type="term" value="P:chorismate biosynthetic process"/>
    <property type="evidence" value="ECO:0007669"/>
    <property type="project" value="UniProtKB-UniRule"/>
</dbReference>
<evidence type="ECO:0000256" key="3">
    <source>
        <dbReference type="ARBA" id="ARBA00022741"/>
    </source>
</evidence>
<dbReference type="PANTHER" id="PTHR21087">
    <property type="entry name" value="SHIKIMATE KINASE"/>
    <property type="match status" value="1"/>
</dbReference>
<dbReference type="GO" id="GO:0004765">
    <property type="term" value="F:shikimate kinase activity"/>
    <property type="evidence" value="ECO:0007669"/>
    <property type="project" value="UniProtKB-UniRule"/>
</dbReference>
<feature type="binding site" evidence="7">
    <location>
        <position position="57"/>
    </location>
    <ligand>
        <name>substrate</name>
    </ligand>
</feature>
<feature type="binding site" evidence="7">
    <location>
        <position position="39"/>
    </location>
    <ligand>
        <name>Mg(2+)</name>
        <dbReference type="ChEBI" id="CHEBI:18420"/>
    </ligand>
</feature>
<dbReference type="HAMAP" id="MF_00109">
    <property type="entry name" value="Shikimate_kinase"/>
    <property type="match status" value="1"/>
</dbReference>
<dbReference type="InterPro" id="IPR031322">
    <property type="entry name" value="Shikimate/glucono_kinase"/>
</dbReference>
<evidence type="ECO:0000256" key="6">
    <source>
        <dbReference type="ARBA" id="ARBA00023141"/>
    </source>
</evidence>
<keyword evidence="10" id="KW-1185">Reference proteome</keyword>
<keyword evidence="7" id="KW-0460">Magnesium</keyword>
<dbReference type="CDD" id="cd00464">
    <property type="entry name" value="SK"/>
    <property type="match status" value="1"/>
</dbReference>
<dbReference type="Proteomes" id="UP000006048">
    <property type="component" value="Chromosome"/>
</dbReference>
<feature type="compositionally biased region" description="Basic residues" evidence="8">
    <location>
        <begin position="1"/>
        <end position="18"/>
    </location>
</feature>
<dbReference type="InterPro" id="IPR027417">
    <property type="entry name" value="P-loop_NTPase"/>
</dbReference>
<comment type="catalytic activity">
    <reaction evidence="7">
        <text>shikimate + ATP = 3-phosphoshikimate + ADP + H(+)</text>
        <dbReference type="Rhea" id="RHEA:13121"/>
        <dbReference type="ChEBI" id="CHEBI:15378"/>
        <dbReference type="ChEBI" id="CHEBI:30616"/>
        <dbReference type="ChEBI" id="CHEBI:36208"/>
        <dbReference type="ChEBI" id="CHEBI:145989"/>
        <dbReference type="ChEBI" id="CHEBI:456216"/>
        <dbReference type="EC" id="2.7.1.71"/>
    </reaction>
</comment>
<dbReference type="GO" id="GO:0008652">
    <property type="term" value="P:amino acid biosynthetic process"/>
    <property type="evidence" value="ECO:0007669"/>
    <property type="project" value="UniProtKB-KW"/>
</dbReference>
<accession>I4B8G9</accession>
<keyword evidence="6 7" id="KW-0057">Aromatic amino acid biosynthesis</keyword>
<comment type="cofactor">
    <cofactor evidence="7">
        <name>Mg(2+)</name>
        <dbReference type="ChEBI" id="CHEBI:18420"/>
    </cofactor>
    <text evidence="7">Binds 1 Mg(2+) ion per subunit.</text>
</comment>
<dbReference type="Pfam" id="PF01202">
    <property type="entry name" value="SKI"/>
    <property type="match status" value="1"/>
</dbReference>
<organism evidence="9 10">
    <name type="scientific">Turneriella parva (strain ATCC BAA-1111 / DSM 21527 / NCTC 11395 / H)</name>
    <name type="common">Leptospira parva</name>
    <dbReference type="NCBI Taxonomy" id="869212"/>
    <lineage>
        <taxon>Bacteria</taxon>
        <taxon>Pseudomonadati</taxon>
        <taxon>Spirochaetota</taxon>
        <taxon>Spirochaetia</taxon>
        <taxon>Leptospirales</taxon>
        <taxon>Leptospiraceae</taxon>
        <taxon>Turneriella</taxon>
    </lineage>
</organism>
<keyword evidence="2 7" id="KW-0808">Transferase</keyword>
<keyword evidence="7" id="KW-0479">Metal-binding</keyword>
<dbReference type="GO" id="GO:0009073">
    <property type="term" value="P:aromatic amino acid family biosynthetic process"/>
    <property type="evidence" value="ECO:0007669"/>
    <property type="project" value="UniProtKB-KW"/>
</dbReference>
<evidence type="ECO:0000256" key="2">
    <source>
        <dbReference type="ARBA" id="ARBA00022679"/>
    </source>
</evidence>
<dbReference type="EC" id="2.7.1.71" evidence="7"/>
<dbReference type="AlphaFoldDB" id="I4B8G9"/>
<dbReference type="UniPathway" id="UPA00053">
    <property type="reaction ID" value="UER00088"/>
</dbReference>
<feature type="binding site" evidence="7">
    <location>
        <position position="169"/>
    </location>
    <ligand>
        <name>substrate</name>
    </ligand>
</feature>
<comment type="subcellular location">
    <subcellularLocation>
        <location evidence="7">Cytoplasm</location>
    </subcellularLocation>
</comment>
<keyword evidence="3 7" id="KW-0547">Nucleotide-binding</keyword>
<proteinExistence type="inferred from homology"/>
<name>I4B8G9_TURPD</name>
<dbReference type="GO" id="GO:0005829">
    <property type="term" value="C:cytosol"/>
    <property type="evidence" value="ECO:0007669"/>
    <property type="project" value="TreeGrafter"/>
</dbReference>
<evidence type="ECO:0000313" key="10">
    <source>
        <dbReference type="Proteomes" id="UP000006048"/>
    </source>
</evidence>
<keyword evidence="4 7" id="KW-0418">Kinase</keyword>
<dbReference type="InterPro" id="IPR000623">
    <property type="entry name" value="Shikimate_kinase/TSH1"/>
</dbReference>
<dbReference type="Gene3D" id="3.40.50.300">
    <property type="entry name" value="P-loop containing nucleotide triphosphate hydrolases"/>
    <property type="match status" value="1"/>
</dbReference>
<dbReference type="PANTHER" id="PTHR21087:SF16">
    <property type="entry name" value="SHIKIMATE KINASE 1, CHLOROPLASTIC"/>
    <property type="match status" value="1"/>
</dbReference>
<keyword evidence="1 7" id="KW-0028">Amino-acid biosynthesis</keyword>
<feature type="binding site" evidence="7">
    <location>
        <position position="81"/>
    </location>
    <ligand>
        <name>substrate</name>
    </ligand>
</feature>
<sequence>MSDRGGRRRKPHGARPHARVSAPSKPRLALIGFRGVGKSAIARRLAEIWQLPLLSLDEQIERNAGMKIDQIVQTQGWPAFRDLEYAALQNAAASDRLLLDCGGGIVEEANGLRSERKIALLRERFFCIYIAVSEEKMRYRLSSLSRNASRPDLTGADSPDKLLEVFRRREPMYLELAHTVVDVSDTNIGESALRITQMFK</sequence>
<evidence type="ECO:0000256" key="7">
    <source>
        <dbReference type="HAMAP-Rule" id="MF_00109"/>
    </source>
</evidence>
<evidence type="ECO:0000256" key="5">
    <source>
        <dbReference type="ARBA" id="ARBA00022840"/>
    </source>
</evidence>